<gene>
    <name evidence="2" type="ORF">A8F95_15390</name>
</gene>
<evidence type="ECO:0000313" key="2">
    <source>
        <dbReference type="EMBL" id="OCA82081.1"/>
    </source>
</evidence>
<dbReference type="Gene3D" id="3.40.630.10">
    <property type="entry name" value="Zn peptidases"/>
    <property type="match status" value="1"/>
</dbReference>
<proteinExistence type="predicted"/>
<keyword evidence="2" id="KW-0378">Hydrolase</keyword>
<dbReference type="PANTHER" id="PTHR30575:SF0">
    <property type="entry name" value="XAA-ARG DIPEPTIDASE"/>
    <property type="match status" value="1"/>
</dbReference>
<feature type="domain" description="Peptidase M20 dimerisation" evidence="1">
    <location>
        <begin position="185"/>
        <end position="275"/>
    </location>
</feature>
<dbReference type="CDD" id="cd05673">
    <property type="entry name" value="M20_Acy1L2_AbgB"/>
    <property type="match status" value="1"/>
</dbReference>
<sequence>MTKHNLWEWINQYEQKLNDIALNIWHKPEVAMKEEYASNLQASVLEEAGFHVKRNIAGMQTAFIAEYGDGKPILGVLGEFDALPGLSQELIAARRPIEQGAPGHGCGHNLLGTAGLGASLSIKEALEKGEISGTIRYYGCPAEETLTGKVLMAKEGVFDDLDACFTWHPAPITAVWGSSTLAMNSIKFKFTGIASHAAAAPHMGRSALDGVELMNIGANYLREHIVDAARIHYSITNGGHEPNIVHPEAEVWYYIRAPHREEVEEITERLKKIASGAAMMTETEVESQLLAGCYDTLSNRVLEDVLYHNMTEIHSPHFTEEDYQFAEEICTSYTQSQKRSVMQTYHAPDYINRMVLHDSVEATFDQGKIAPGSTDVGDVSWITPLAQCLISCWPVGTAPHTWQSTAASGSGIGLKGMIFAAKTIAGGLYDLYSDARKIEQAKMEFETRTKDNRYRPALPV</sequence>
<dbReference type="FunFam" id="3.30.70.360:FF:000004">
    <property type="entry name" value="Peptidase M20 domain-containing protein 2"/>
    <property type="match status" value="1"/>
</dbReference>
<dbReference type="NCBIfam" id="TIGR01891">
    <property type="entry name" value="amidohydrolases"/>
    <property type="match status" value="1"/>
</dbReference>
<dbReference type="InterPro" id="IPR011650">
    <property type="entry name" value="Peptidase_M20_dimer"/>
</dbReference>
<dbReference type="EMBL" id="MAYT01000030">
    <property type="protein sequence ID" value="OCA82081.1"/>
    <property type="molecule type" value="Genomic_DNA"/>
</dbReference>
<dbReference type="InterPro" id="IPR017439">
    <property type="entry name" value="Amidohydrolase"/>
</dbReference>
<dbReference type="RefSeq" id="WP_065411973.1">
    <property type="nucleotide sequence ID" value="NZ_MAYT01000030.1"/>
</dbReference>
<dbReference type="Gene3D" id="3.30.70.360">
    <property type="match status" value="1"/>
</dbReference>
<dbReference type="PIRSF" id="PIRSF037227">
    <property type="entry name" value="Aminobenzoyl-glu_utiliz_pB"/>
    <property type="match status" value="1"/>
</dbReference>
<dbReference type="AlphaFoldDB" id="A0A1B9AE40"/>
<evidence type="ECO:0000259" key="1">
    <source>
        <dbReference type="Pfam" id="PF07687"/>
    </source>
</evidence>
<evidence type="ECO:0000313" key="3">
    <source>
        <dbReference type="Proteomes" id="UP000092578"/>
    </source>
</evidence>
<dbReference type="GO" id="GO:0016805">
    <property type="term" value="F:dipeptidase activity"/>
    <property type="evidence" value="ECO:0007669"/>
    <property type="project" value="TreeGrafter"/>
</dbReference>
<dbReference type="InterPro" id="IPR017145">
    <property type="entry name" value="Aminobenzoyl-glu_utiliz_pB"/>
</dbReference>
<reference evidence="3" key="1">
    <citation type="submission" date="2016-05" db="EMBL/GenBank/DDBJ databases">
        <authorList>
            <person name="Liu B."/>
            <person name="Wang J."/>
            <person name="Zhu Y."/>
            <person name="Liu G."/>
            <person name="Chen Q."/>
            <person name="Chen Z."/>
            <person name="Lan J."/>
            <person name="Che J."/>
            <person name="Ge C."/>
            <person name="Shi H."/>
            <person name="Pan Z."/>
            <person name="Liu X."/>
        </authorList>
    </citation>
    <scope>NUCLEOTIDE SEQUENCE [LARGE SCALE GENOMIC DNA]</scope>
    <source>
        <strain evidence="3">FJAT-27215</strain>
    </source>
</reference>
<accession>A0A1B9AE40</accession>
<comment type="caution">
    <text evidence="2">The sequence shown here is derived from an EMBL/GenBank/DDBJ whole genome shotgun (WGS) entry which is preliminary data.</text>
</comment>
<dbReference type="PANTHER" id="PTHR30575">
    <property type="entry name" value="PEPTIDASE M20"/>
    <property type="match status" value="1"/>
</dbReference>
<dbReference type="GO" id="GO:0046657">
    <property type="term" value="P:folic acid catabolic process"/>
    <property type="evidence" value="ECO:0007669"/>
    <property type="project" value="TreeGrafter"/>
</dbReference>
<dbReference type="SUPFAM" id="SSF55031">
    <property type="entry name" value="Bacterial exopeptidase dimerisation domain"/>
    <property type="match status" value="1"/>
</dbReference>
<dbReference type="GO" id="GO:0071713">
    <property type="term" value="F:para-aminobenzoyl-glutamate hydrolase activity"/>
    <property type="evidence" value="ECO:0007669"/>
    <property type="project" value="TreeGrafter"/>
</dbReference>
<protein>
    <submittedName>
        <fullName evidence="2">Amidohydrolase</fullName>
    </submittedName>
</protein>
<organism evidence="2 3">
    <name type="scientific">Pseudobacillus wudalianchiensis</name>
    <dbReference type="NCBI Taxonomy" id="1743143"/>
    <lineage>
        <taxon>Bacteria</taxon>
        <taxon>Bacillati</taxon>
        <taxon>Bacillota</taxon>
        <taxon>Bacilli</taxon>
        <taxon>Bacillales</taxon>
        <taxon>Bacillaceae</taxon>
        <taxon>Pseudobacillus</taxon>
    </lineage>
</organism>
<keyword evidence="3" id="KW-1185">Reference proteome</keyword>
<dbReference type="Pfam" id="PF07687">
    <property type="entry name" value="M20_dimer"/>
    <property type="match status" value="1"/>
</dbReference>
<dbReference type="InterPro" id="IPR036264">
    <property type="entry name" value="Bact_exopeptidase_dim_dom"/>
</dbReference>
<dbReference type="InterPro" id="IPR052030">
    <property type="entry name" value="Peptidase_M20/M20A_hydrolases"/>
</dbReference>
<dbReference type="Proteomes" id="UP000092578">
    <property type="component" value="Unassembled WGS sequence"/>
</dbReference>
<dbReference type="GO" id="GO:0005737">
    <property type="term" value="C:cytoplasm"/>
    <property type="evidence" value="ECO:0007669"/>
    <property type="project" value="TreeGrafter"/>
</dbReference>
<name>A0A1B9AE40_9BACI</name>
<dbReference type="SUPFAM" id="SSF53187">
    <property type="entry name" value="Zn-dependent exopeptidases"/>
    <property type="match status" value="1"/>
</dbReference>